<organism evidence="6 7">
    <name type="scientific">Cephalotrichum gorgonifer</name>
    <dbReference type="NCBI Taxonomy" id="2041049"/>
    <lineage>
        <taxon>Eukaryota</taxon>
        <taxon>Fungi</taxon>
        <taxon>Dikarya</taxon>
        <taxon>Ascomycota</taxon>
        <taxon>Pezizomycotina</taxon>
        <taxon>Sordariomycetes</taxon>
        <taxon>Hypocreomycetidae</taxon>
        <taxon>Microascales</taxon>
        <taxon>Microascaceae</taxon>
        <taxon>Cephalotrichum</taxon>
    </lineage>
</organism>
<name>A0AAE8MVF5_9PEZI</name>
<dbReference type="SUPFAM" id="SSF51556">
    <property type="entry name" value="Metallo-dependent hydrolases"/>
    <property type="match status" value="1"/>
</dbReference>
<comment type="similarity">
    <text evidence="3">Belongs to the metallo-dependent hydrolases superfamily.</text>
</comment>
<evidence type="ECO:0000313" key="6">
    <source>
        <dbReference type="EMBL" id="SPO00329.1"/>
    </source>
</evidence>
<evidence type="ECO:0000313" key="7">
    <source>
        <dbReference type="Proteomes" id="UP001187682"/>
    </source>
</evidence>
<dbReference type="InterPro" id="IPR032465">
    <property type="entry name" value="ACMSD"/>
</dbReference>
<evidence type="ECO:0000256" key="2">
    <source>
        <dbReference type="ARBA" id="ARBA00023239"/>
    </source>
</evidence>
<dbReference type="GO" id="GO:0005829">
    <property type="term" value="C:cytosol"/>
    <property type="evidence" value="ECO:0007669"/>
    <property type="project" value="TreeGrafter"/>
</dbReference>
<keyword evidence="4" id="KW-0732">Signal</keyword>
<evidence type="ECO:0000256" key="4">
    <source>
        <dbReference type="SAM" id="SignalP"/>
    </source>
</evidence>
<dbReference type="PANTHER" id="PTHR21240">
    <property type="entry name" value="2-AMINO-3-CARBOXYLMUCONATE-6-SEMIALDEHYDE DECARBOXYLASE"/>
    <property type="match status" value="1"/>
</dbReference>
<feature type="chain" id="PRO_5041911858" evidence="4">
    <location>
        <begin position="20"/>
        <end position="358"/>
    </location>
</feature>
<dbReference type="Proteomes" id="UP001187682">
    <property type="component" value="Unassembled WGS sequence"/>
</dbReference>
<dbReference type="GO" id="GO:0016787">
    <property type="term" value="F:hydrolase activity"/>
    <property type="evidence" value="ECO:0007669"/>
    <property type="project" value="InterPro"/>
</dbReference>
<keyword evidence="7" id="KW-1185">Reference proteome</keyword>
<dbReference type="EMBL" id="ONZQ02000003">
    <property type="protein sequence ID" value="SPO00329.1"/>
    <property type="molecule type" value="Genomic_DNA"/>
</dbReference>
<gene>
    <name evidence="6" type="ORF">DNG_03174</name>
</gene>
<feature type="signal peptide" evidence="4">
    <location>
        <begin position="1"/>
        <end position="19"/>
    </location>
</feature>
<evidence type="ECO:0000259" key="5">
    <source>
        <dbReference type="Pfam" id="PF04909"/>
    </source>
</evidence>
<dbReference type="InterPro" id="IPR032466">
    <property type="entry name" value="Metal_Hydrolase"/>
</dbReference>
<sequence length="358" mass="40257">MLSGAVLLCALMLMTKIQAKKWNNTGSGSIVFEESFTLPYPQIEKTAAAPLIGETVDDLMGNLADIHNQRIRYMDESGVDYMILSLAAPGIQSVSDSKLAEDLATKANDDVAKSISNNTLRFGAFAALSMHDPEQASRELLRCVKELGFHGALLNDYQQSGLDNNTLLYYDTPDYDVFWETAVELDVPVYLHPRSPVTLIKSLEYAHAPELIGGPHQFAISLSTHIAGLCTNGVFDRFPSLKIIVGHLGERLPADLWRLDEMLERKKPSGLPMEKSFSSYWQTNIYETTAGQFWTPLLDFHWKVIGEDRILYSVDYPFNRMQEGASWIESLPYCEKSKKDLIRNNAIKLFKLDGNKEH</sequence>
<reference evidence="6" key="1">
    <citation type="submission" date="2018-03" db="EMBL/GenBank/DDBJ databases">
        <authorList>
            <person name="Guldener U."/>
        </authorList>
    </citation>
    <scope>NUCLEOTIDE SEQUENCE</scope>
</reference>
<dbReference type="InterPro" id="IPR006680">
    <property type="entry name" value="Amidohydro-rel"/>
</dbReference>
<keyword evidence="2 3" id="KW-0456">Lyase</keyword>
<protein>
    <submittedName>
        <fullName evidence="6">Related to 5-carboxyvanillate decarboxylase</fullName>
    </submittedName>
</protein>
<keyword evidence="1 3" id="KW-0210">Decarboxylase</keyword>
<dbReference type="AlphaFoldDB" id="A0AAE8MVF5"/>
<accession>A0AAE8MVF5</accession>
<dbReference type="Pfam" id="PF04909">
    <property type="entry name" value="Amidohydro_2"/>
    <property type="match status" value="1"/>
</dbReference>
<dbReference type="GO" id="GO:0016831">
    <property type="term" value="F:carboxy-lyase activity"/>
    <property type="evidence" value="ECO:0007669"/>
    <property type="project" value="UniProtKB-KW"/>
</dbReference>
<evidence type="ECO:0000256" key="1">
    <source>
        <dbReference type="ARBA" id="ARBA00022793"/>
    </source>
</evidence>
<dbReference type="Gene3D" id="3.20.20.140">
    <property type="entry name" value="Metal-dependent hydrolases"/>
    <property type="match status" value="1"/>
</dbReference>
<feature type="domain" description="Amidohydrolase-related" evidence="5">
    <location>
        <begin position="66"/>
        <end position="352"/>
    </location>
</feature>
<dbReference type="PANTHER" id="PTHR21240:SF31">
    <property type="entry name" value="AMIDOHYDROLASE FAMILY PROTEIN (AFU_ORTHOLOGUE AFUA_7G05840)"/>
    <property type="match status" value="1"/>
</dbReference>
<proteinExistence type="inferred from homology"/>
<evidence type="ECO:0000256" key="3">
    <source>
        <dbReference type="RuleBase" id="RU366045"/>
    </source>
</evidence>
<comment type="caution">
    <text evidence="6">The sequence shown here is derived from an EMBL/GenBank/DDBJ whole genome shotgun (WGS) entry which is preliminary data.</text>
</comment>
<dbReference type="GO" id="GO:0019748">
    <property type="term" value="P:secondary metabolic process"/>
    <property type="evidence" value="ECO:0007669"/>
    <property type="project" value="TreeGrafter"/>
</dbReference>